<dbReference type="SUPFAM" id="SSF53756">
    <property type="entry name" value="UDP-Glycosyltransferase/glycogen phosphorylase"/>
    <property type="match status" value="2"/>
</dbReference>
<feature type="domain" description="Glycosyl transferase family 1" evidence="2">
    <location>
        <begin position="234"/>
        <end position="325"/>
    </location>
</feature>
<comment type="caution">
    <text evidence="4">The sequence shown here is derived from an EMBL/GenBank/DDBJ whole genome shotgun (WGS) entry which is preliminary data.</text>
</comment>
<name>A0A0G1IXN3_9BACT</name>
<keyword evidence="4" id="KW-0808">Transferase</keyword>
<dbReference type="InterPro" id="IPR028098">
    <property type="entry name" value="Glyco_trans_4-like_N"/>
</dbReference>
<dbReference type="Pfam" id="PF00534">
    <property type="entry name" value="Glycos_transf_1"/>
    <property type="match status" value="2"/>
</dbReference>
<dbReference type="Proteomes" id="UP000033945">
    <property type="component" value="Unassembled WGS sequence"/>
</dbReference>
<dbReference type="CDD" id="cd03801">
    <property type="entry name" value="GT4_PimA-like"/>
    <property type="match status" value="2"/>
</dbReference>
<dbReference type="InterPro" id="IPR001296">
    <property type="entry name" value="Glyco_trans_1"/>
</dbReference>
<proteinExistence type="predicted"/>
<protein>
    <submittedName>
        <fullName evidence="4">Glycosyltransferase</fullName>
    </submittedName>
</protein>
<dbReference type="PANTHER" id="PTHR45947:SF3">
    <property type="entry name" value="SULFOQUINOVOSYL TRANSFERASE SQD2"/>
    <property type="match status" value="1"/>
</dbReference>
<organism evidence="4 5">
    <name type="scientific">Candidatus Giovannonibacteria bacterium GW2011_GWA2_44_26</name>
    <dbReference type="NCBI Taxonomy" id="1618648"/>
    <lineage>
        <taxon>Bacteria</taxon>
        <taxon>Candidatus Giovannoniibacteriota</taxon>
    </lineage>
</organism>
<dbReference type="EMBL" id="LCIT01000001">
    <property type="protein sequence ID" value="KKT63748.1"/>
    <property type="molecule type" value="Genomic_DNA"/>
</dbReference>
<dbReference type="Pfam" id="PF13439">
    <property type="entry name" value="Glyco_transf_4"/>
    <property type="match status" value="2"/>
</dbReference>
<feature type="transmembrane region" description="Helical" evidence="1">
    <location>
        <begin position="93"/>
        <end position="114"/>
    </location>
</feature>
<keyword evidence="1" id="KW-0812">Transmembrane</keyword>
<evidence type="ECO:0000313" key="4">
    <source>
        <dbReference type="EMBL" id="KKT63748.1"/>
    </source>
</evidence>
<evidence type="ECO:0000259" key="3">
    <source>
        <dbReference type="Pfam" id="PF13439"/>
    </source>
</evidence>
<feature type="domain" description="Glycosyl transferase family 1" evidence="2">
    <location>
        <begin position="527"/>
        <end position="691"/>
    </location>
</feature>
<feature type="transmembrane region" description="Helical" evidence="1">
    <location>
        <begin position="6"/>
        <end position="25"/>
    </location>
</feature>
<reference evidence="4 5" key="1">
    <citation type="journal article" date="2015" name="Nature">
        <title>rRNA introns, odd ribosomes, and small enigmatic genomes across a large radiation of phyla.</title>
        <authorList>
            <person name="Brown C.T."/>
            <person name="Hug L.A."/>
            <person name="Thomas B.C."/>
            <person name="Sharon I."/>
            <person name="Castelle C.J."/>
            <person name="Singh A."/>
            <person name="Wilkins M.J."/>
            <person name="Williams K.H."/>
            <person name="Banfield J.F."/>
        </authorList>
    </citation>
    <scope>NUCLEOTIDE SEQUENCE [LARGE SCALE GENOMIC DNA]</scope>
</reference>
<evidence type="ECO:0000313" key="5">
    <source>
        <dbReference type="Proteomes" id="UP000033945"/>
    </source>
</evidence>
<evidence type="ECO:0000256" key="1">
    <source>
        <dbReference type="SAM" id="Phobius"/>
    </source>
</evidence>
<keyword evidence="1" id="KW-0472">Membrane</keyword>
<dbReference type="Gene3D" id="3.40.50.2000">
    <property type="entry name" value="Glycogen Phosphorylase B"/>
    <property type="match status" value="4"/>
</dbReference>
<keyword evidence="1" id="KW-1133">Transmembrane helix</keyword>
<feature type="domain" description="Glycosyltransferase subfamily 4-like N-terminal" evidence="3">
    <location>
        <begin position="18"/>
        <end position="184"/>
    </location>
</feature>
<accession>A0A0G1IXN3</accession>
<dbReference type="AlphaFoldDB" id="A0A0G1IXN3"/>
<evidence type="ECO:0000259" key="2">
    <source>
        <dbReference type="Pfam" id="PF00534"/>
    </source>
</evidence>
<dbReference type="GO" id="GO:0016757">
    <property type="term" value="F:glycosyltransferase activity"/>
    <property type="evidence" value="ECO:0007669"/>
    <property type="project" value="InterPro"/>
</dbReference>
<gene>
    <name evidence="4" type="ORF">UW55_C0001G0041</name>
</gene>
<dbReference type="PANTHER" id="PTHR45947">
    <property type="entry name" value="SULFOQUINOVOSYL TRANSFERASE SQD2"/>
    <property type="match status" value="1"/>
</dbReference>
<sequence>MSEKPAVLVFTTAYFPFVGGAEVAIQEVARRLKNEYDFFIFTSRMDGKLPAREKRLEGLVIRIGFGNKFDKFWLLIFGWFVAWRELRKWHRKIIFWVMDFSFGAAVAGFLKIFYPKIPLVFTIQYGYGDERVKKGRGGLMNLAFRLILSQADYVTAISNYLLNLCKQYGYIGEEAVIHNGVDLKKFTNQESRIGNHVIISTSRRVYKNGLDILEKAFEIIKKKFPDAELKIVSDVPYDELPKYLWKASIFVRPSRSEGMGNAFIEALAAGLPIIGTPVGGILDIIEDGQTGLFAKVDDPQDLAEKIKILLEDKKLVSQIIENGRKIVEERFSWDKIAAQYAEVFNSQLNTKKRILIVTGIFPPDVGGPATYSKILLDELPKENFCAKVLSFGSVKYLPKGISHIAYFLKAMRLGARADIIFAQDPVSVGLPAMLAAKILRKKFILKIVGDYAWEQGVQRFEVKEILDDFLNKKYGINVEVLRKIEKFVANHTEKIIVPSEYLKKVVSAWGVNPNKIKVIYNAFDFKDFEHTLRRPTSKLIVSAGRLVPWKGFGTLIEIMPKILREVPDAKLIIIGDGPERHKLKLQVATWRLGRQVELIGNLPHKKVLEYLASADAFILNTAYEGFSHQILEAMAIGAPVITTNVCGNPELVENNVSGILVEFNDKEAIKNSILKLLKDEKLTQKLTSAAFQKSKQFSKERMINETIKILL</sequence>
<feature type="domain" description="Glycosyltransferase subfamily 4-like N-terminal" evidence="3">
    <location>
        <begin position="394"/>
        <end position="524"/>
    </location>
</feature>
<dbReference type="InterPro" id="IPR050194">
    <property type="entry name" value="Glycosyltransferase_grp1"/>
</dbReference>